<protein>
    <recommendedName>
        <fullName evidence="2">Structural maintenance of chromosomes protein 5</fullName>
    </recommendedName>
</protein>
<feature type="coiled-coil region" evidence="4">
    <location>
        <begin position="204"/>
        <end position="248"/>
    </location>
</feature>
<evidence type="ECO:0000313" key="7">
    <source>
        <dbReference type="Proteomes" id="UP001061958"/>
    </source>
</evidence>
<evidence type="ECO:0000256" key="1">
    <source>
        <dbReference type="ARBA" id="ARBA00010171"/>
    </source>
</evidence>
<evidence type="ECO:0000256" key="3">
    <source>
        <dbReference type="ARBA" id="ARBA00023054"/>
    </source>
</evidence>
<proteinExistence type="inferred from homology"/>
<dbReference type="SUPFAM" id="SSF52540">
    <property type="entry name" value="P-loop containing nucleoside triphosphate hydrolases"/>
    <property type="match status" value="2"/>
</dbReference>
<dbReference type="GO" id="GO:0005634">
    <property type="term" value="C:nucleus"/>
    <property type="evidence" value="ECO:0007669"/>
    <property type="project" value="TreeGrafter"/>
</dbReference>
<dbReference type="OrthoDB" id="10254973at2759"/>
<name>A0A9C7Q1G2_9RHOD</name>
<comment type="caution">
    <text evidence="6">The sequence shown here is derived from an EMBL/GenBank/DDBJ whole genome shotgun (WGS) entry which is preliminary data.</text>
</comment>
<keyword evidence="3 4" id="KW-0175">Coiled coil</keyword>
<sequence>MGLELTQTLSQEGILNEKNKRARTFRSREVSLLDNRFKRGQVVSLRLKNFVTFDDVVLHASPSLNLIAAPNGTGKSTIASALCIVFCSNLKTLERASSLSEFIKRGEERATIEVTLYDPQSPETRNLRKVSRSFDKNRSESFIDDKPVRQSEIQSLCKSYNVQLDNLCVFLPQERISNFTSMEPKELFRRSLEAIGGSDLYISFADLVSKEDNLKRRKNEAEEDQRKIVDLEKEREQLENNLRFVEEVQKLKNDLEEMEFVREWLDYEEKRKSCVEKKEKKDEMKSTKISRENELKEISNELESSKDKLQTDRVELQSLNEETQQKREEIQLIRKKLDEIRTNIMQTLERHKQLKPDFQNRRKNIEQKHKIINSYQQSLSNHETLDELDKQVKEKREVVSRKKREYDDEREILRSQQMELERQKKELQKLMERKQQLENFRVCQLKYLEERNPGIQNVMKLVEQNSHRLHGNVWGPIGLEIRARDEYAARVLQACVPNSLRRTFVVEFDEDFELLTESICKDVNFDCVSIAGVPEARIATPSNLESLKVYGLYDVVSNIFDAPREIKLAMCSHTPYSSIYVGDEKAQEHTEDIVQKTSVHHWFNPKECFRVVVSRFTHEKIVQCDPLRPLSKNALIENRDDRLEEINGVISRLFTDIENLERKVNLQTQKLEQLGSSIRAEEAALSTVSRERNEVFKLLSEKKKLTSEVEREELELSKLNFDEEHLKMQETIASHRIEMFFKLEELQKLLKECIKIEKQLDQKVISCVNLSNTLKAQESEYNEKRDNFLKAKDEYISTKNEYTRERDELKAKYKELQEKAPIEKYGNIVQNYPQDLTSFNNIYNRKKARLTAISNIDPSTLASYERVKKELADLESKLQRNSSVLHEEESHFVEAKECFLEGIRNQVASMNTRFTQLFSFLECRGELVLKEVEELKNLSIEINVSFRDDQPLLPLSGARNSGGEKMVSIMLYIFSMQHLTKAPFRLVDEMNQGMDPWFERKIISLMVQDARISASSQVFLISPKLLTDLQFGSETRVHFIFNGPCVCSRQDSWNQLIAKYLEQDS</sequence>
<dbReference type="GO" id="GO:0030915">
    <property type="term" value="C:Smc5-Smc6 complex"/>
    <property type="evidence" value="ECO:0007669"/>
    <property type="project" value="TreeGrafter"/>
</dbReference>
<dbReference type="GO" id="GO:0003697">
    <property type="term" value="F:single-stranded DNA binding"/>
    <property type="evidence" value="ECO:0007669"/>
    <property type="project" value="TreeGrafter"/>
</dbReference>
<reference evidence="6" key="2">
    <citation type="submission" date="2022-01" db="EMBL/GenBank/DDBJ databases">
        <authorList>
            <person name="Hirooka S."/>
            <person name="Miyagishima S.Y."/>
        </authorList>
    </citation>
    <scope>NUCLEOTIDE SEQUENCE</scope>
    <source>
        <strain evidence="6">NBRC 102759</strain>
    </source>
</reference>
<comment type="similarity">
    <text evidence="1">Belongs to the SMC family. SMC5 subfamily.</text>
</comment>
<keyword evidence="7" id="KW-1185">Reference proteome</keyword>
<evidence type="ECO:0000256" key="2">
    <source>
        <dbReference type="ARBA" id="ARBA00018687"/>
    </source>
</evidence>
<dbReference type="PANTHER" id="PTHR45916">
    <property type="entry name" value="STRUCTURAL MAINTENANCE OF CHROMOSOMES PROTEIN 5"/>
    <property type="match status" value="1"/>
</dbReference>
<dbReference type="AlphaFoldDB" id="A0A9C7Q1G2"/>
<dbReference type="InterPro" id="IPR038729">
    <property type="entry name" value="Rad50/SbcC_AAA"/>
</dbReference>
<feature type="coiled-coil region" evidence="4">
    <location>
        <begin position="643"/>
        <end position="819"/>
    </location>
</feature>
<dbReference type="Proteomes" id="UP001061958">
    <property type="component" value="Unassembled WGS sequence"/>
</dbReference>
<evidence type="ECO:0000313" key="6">
    <source>
        <dbReference type="EMBL" id="GJQ14728.1"/>
    </source>
</evidence>
<organism evidence="6 7">
    <name type="scientific">Galdieria partita</name>
    <dbReference type="NCBI Taxonomy" id="83374"/>
    <lineage>
        <taxon>Eukaryota</taxon>
        <taxon>Rhodophyta</taxon>
        <taxon>Bangiophyceae</taxon>
        <taxon>Galdieriales</taxon>
        <taxon>Galdieriaceae</taxon>
        <taxon>Galdieria</taxon>
    </lineage>
</organism>
<evidence type="ECO:0000259" key="5">
    <source>
        <dbReference type="Pfam" id="PF13476"/>
    </source>
</evidence>
<evidence type="ECO:0000256" key="4">
    <source>
        <dbReference type="SAM" id="Coils"/>
    </source>
</evidence>
<dbReference type="GO" id="GO:0016887">
    <property type="term" value="F:ATP hydrolysis activity"/>
    <property type="evidence" value="ECO:0007669"/>
    <property type="project" value="InterPro"/>
</dbReference>
<dbReference type="GO" id="GO:0000724">
    <property type="term" value="P:double-strand break repair via homologous recombination"/>
    <property type="evidence" value="ECO:0007669"/>
    <property type="project" value="TreeGrafter"/>
</dbReference>
<dbReference type="PANTHER" id="PTHR45916:SF1">
    <property type="entry name" value="STRUCTURAL MAINTENANCE OF CHROMOSOMES PROTEIN 5"/>
    <property type="match status" value="1"/>
</dbReference>
<dbReference type="InterPro" id="IPR027417">
    <property type="entry name" value="P-loop_NTPase"/>
</dbReference>
<reference evidence="6" key="1">
    <citation type="journal article" date="2022" name="Proc. Natl. Acad. Sci. U.S.A.">
        <title>Life cycle and functional genomics of the unicellular red alga Galdieria for elucidating algal and plant evolution and industrial use.</title>
        <authorList>
            <person name="Hirooka S."/>
            <person name="Itabashi T."/>
            <person name="Ichinose T.M."/>
            <person name="Onuma R."/>
            <person name="Fujiwara T."/>
            <person name="Yamashita S."/>
            <person name="Jong L.W."/>
            <person name="Tomita R."/>
            <person name="Iwane A.H."/>
            <person name="Miyagishima S.Y."/>
        </authorList>
    </citation>
    <scope>NUCLEOTIDE SEQUENCE</scope>
    <source>
        <strain evidence="6">NBRC 102759</strain>
    </source>
</reference>
<gene>
    <name evidence="6" type="ORF">GpartN1_g6519.t1</name>
</gene>
<dbReference type="EMBL" id="BQMJ01000059">
    <property type="protein sequence ID" value="GJQ14728.1"/>
    <property type="molecule type" value="Genomic_DNA"/>
</dbReference>
<dbReference type="Gene3D" id="3.40.50.300">
    <property type="entry name" value="P-loop containing nucleotide triphosphate hydrolases"/>
    <property type="match status" value="2"/>
</dbReference>
<feature type="coiled-coil region" evidence="4">
    <location>
        <begin position="281"/>
        <end position="440"/>
    </location>
</feature>
<accession>A0A9C7Q1G2</accession>
<feature type="domain" description="Rad50/SbcC-type AAA" evidence="5">
    <location>
        <begin position="44"/>
        <end position="258"/>
    </location>
</feature>
<dbReference type="Pfam" id="PF13476">
    <property type="entry name" value="AAA_23"/>
    <property type="match status" value="1"/>
</dbReference>